<proteinExistence type="predicted"/>
<dbReference type="EMBL" id="JADBDY010000001">
    <property type="protein sequence ID" value="MBE1458626.1"/>
    <property type="molecule type" value="Genomic_DNA"/>
</dbReference>
<name>A0ABR9HHX2_9ACTN</name>
<evidence type="ECO:0000313" key="2">
    <source>
        <dbReference type="Proteomes" id="UP000598217"/>
    </source>
</evidence>
<sequence>MTELRIGARSYVGWAGAEPTGSERISWHMTYEVHEGERLVSRDDVRYDWWTVSEKALRAETEPHRLRVLPHGPPEAGLYRVLREKE</sequence>
<dbReference type="Proteomes" id="UP000598217">
    <property type="component" value="Unassembled WGS sequence"/>
</dbReference>
<reference evidence="1 2" key="1">
    <citation type="submission" date="2020-10" db="EMBL/GenBank/DDBJ databases">
        <title>Sequencing the genomes of 1000 actinobacteria strains.</title>
        <authorList>
            <person name="Klenk H.-P."/>
        </authorList>
    </citation>
    <scope>NUCLEOTIDE SEQUENCE [LARGE SCALE GENOMIC DNA]</scope>
    <source>
        <strain evidence="1 2">DSM 45157</strain>
    </source>
</reference>
<evidence type="ECO:0000313" key="1">
    <source>
        <dbReference type="EMBL" id="MBE1458626.1"/>
    </source>
</evidence>
<organism evidence="1 2">
    <name type="scientific">Nocardiopsis terrae</name>
    <dbReference type="NCBI Taxonomy" id="372655"/>
    <lineage>
        <taxon>Bacteria</taxon>
        <taxon>Bacillati</taxon>
        <taxon>Actinomycetota</taxon>
        <taxon>Actinomycetes</taxon>
        <taxon>Streptosporangiales</taxon>
        <taxon>Nocardiopsidaceae</taxon>
        <taxon>Nocardiopsis</taxon>
    </lineage>
</organism>
<dbReference type="RefSeq" id="WP_225942446.1">
    <property type="nucleotide sequence ID" value="NZ_BMXJ01000003.1"/>
</dbReference>
<gene>
    <name evidence="1" type="ORF">H4W79_002840</name>
</gene>
<comment type="caution">
    <text evidence="1">The sequence shown here is derived from an EMBL/GenBank/DDBJ whole genome shotgun (WGS) entry which is preliminary data.</text>
</comment>
<accession>A0ABR9HHX2</accession>
<keyword evidence="2" id="KW-1185">Reference proteome</keyword>
<protein>
    <submittedName>
        <fullName evidence="1">Uncharacterized protein</fullName>
    </submittedName>
</protein>